<evidence type="ECO:0000256" key="2">
    <source>
        <dbReference type="SAM" id="SignalP"/>
    </source>
</evidence>
<evidence type="ECO:0000313" key="6">
    <source>
        <dbReference type="Proteomes" id="UP000010121"/>
    </source>
</evidence>
<dbReference type="GO" id="GO:0015159">
    <property type="term" value="F:polysaccharide transmembrane transporter activity"/>
    <property type="evidence" value="ECO:0007669"/>
    <property type="project" value="InterPro"/>
</dbReference>
<keyword evidence="1 2" id="KW-0732">Signal</keyword>
<reference evidence="5 6" key="1">
    <citation type="submission" date="2009-08" db="EMBL/GenBank/DDBJ databases">
        <title>The draft genome of Rhodobacter sp. SW2.</title>
        <authorList>
            <consortium name="US DOE Joint Genome Institute (JGI-PGF)"/>
            <person name="Lucas S."/>
            <person name="Copeland A."/>
            <person name="Lapidus A."/>
            <person name="Glavina del Rio T."/>
            <person name="Tice H."/>
            <person name="Bruce D."/>
            <person name="Goodwin L."/>
            <person name="Pitluck S."/>
            <person name="Larimer F."/>
            <person name="Land M.L."/>
            <person name="Hauser L."/>
            <person name="Emerson D."/>
        </authorList>
    </citation>
    <scope>NUCLEOTIDE SEQUENCE [LARGE SCALE GENOMIC DNA]</scope>
    <source>
        <strain evidence="5 6">SW2</strain>
    </source>
</reference>
<sequence>MVRVLPFLVLILVSPLPVVAQAVPFQPGEVLSVEVYGQPDLSGERQIDETGRIALPFVGRIDAAGTEPEALESRITARLAEAGFEDGAIVTVTAVRRLDVYVDGAVGSPGAQVWRPGLTIDQLLALAGGRILLTTEELGPALQALRSVEYASGLEQRLRTLQLVQARLNAENSFIDQVFSNKADGKVAVESLLVLPDAVVRDPLLADLMTTERQILADWAERSQSAHAALLAQIEIQQDRRKALESRATSLDEVLALVRERLDAVRTLGDKGLASRDDVVTVTQAYANTVAEQLNVASALAETRSRLQELEQSLSRFGADLASGVDEELRAAQAELADVASRLDPALRAAALSKGYEGAGIARAGTVESGGSQPETLLVLRGSGSGQRQILAIPGFVLMPGDTVIVPFAPQG</sequence>
<proteinExistence type="predicted"/>
<dbReference type="InterPro" id="IPR003715">
    <property type="entry name" value="Poly_export_N"/>
</dbReference>
<keyword evidence="6" id="KW-1185">Reference proteome</keyword>
<dbReference type="PANTHER" id="PTHR33619">
    <property type="entry name" value="POLYSACCHARIDE EXPORT PROTEIN GFCE-RELATED"/>
    <property type="match status" value="1"/>
</dbReference>
<name>C8S4B1_9RHOB</name>
<evidence type="ECO:0000313" key="5">
    <source>
        <dbReference type="EMBL" id="EEW24170.1"/>
    </source>
</evidence>
<dbReference type="Pfam" id="PF02563">
    <property type="entry name" value="Poly_export"/>
    <property type="match status" value="1"/>
</dbReference>
<dbReference type="OrthoDB" id="197007at2"/>
<dbReference type="RefSeq" id="WP_008032217.1">
    <property type="nucleotide sequence ID" value="NZ_ACYY01000024.1"/>
</dbReference>
<protein>
    <submittedName>
        <fullName evidence="5">Polysaccharide export protein</fullName>
    </submittedName>
</protein>
<feature type="signal peptide" evidence="2">
    <location>
        <begin position="1"/>
        <end position="20"/>
    </location>
</feature>
<dbReference type="Proteomes" id="UP000010121">
    <property type="component" value="Unassembled WGS sequence"/>
</dbReference>
<dbReference type="PANTHER" id="PTHR33619:SF3">
    <property type="entry name" value="POLYSACCHARIDE EXPORT PROTEIN GFCE-RELATED"/>
    <property type="match status" value="1"/>
</dbReference>
<evidence type="ECO:0000256" key="1">
    <source>
        <dbReference type="ARBA" id="ARBA00022729"/>
    </source>
</evidence>
<dbReference type="EMBL" id="ACYY01000024">
    <property type="protein sequence ID" value="EEW24170.1"/>
    <property type="molecule type" value="Genomic_DNA"/>
</dbReference>
<feature type="domain" description="Polysaccharide export protein N-terminal" evidence="3">
    <location>
        <begin position="23"/>
        <end position="93"/>
    </location>
</feature>
<dbReference type="InterPro" id="IPR058781">
    <property type="entry name" value="HH_AprE-like"/>
</dbReference>
<evidence type="ECO:0000259" key="4">
    <source>
        <dbReference type="Pfam" id="PF25994"/>
    </source>
</evidence>
<dbReference type="Gene3D" id="3.10.560.10">
    <property type="entry name" value="Outer membrane lipoprotein wza domain like"/>
    <property type="match status" value="1"/>
</dbReference>
<feature type="chain" id="PRO_5002990543" evidence="2">
    <location>
        <begin position="21"/>
        <end position="412"/>
    </location>
</feature>
<gene>
    <name evidence="5" type="ORF">Rsw2DRAFT_2889</name>
</gene>
<evidence type="ECO:0000259" key="3">
    <source>
        <dbReference type="Pfam" id="PF02563"/>
    </source>
</evidence>
<dbReference type="InterPro" id="IPR049712">
    <property type="entry name" value="Poly_export"/>
</dbReference>
<comment type="caution">
    <text evidence="5">The sequence shown here is derived from an EMBL/GenBank/DDBJ whole genome shotgun (WGS) entry which is preliminary data.</text>
</comment>
<feature type="domain" description="AprE-like long alpha-helical hairpin" evidence="4">
    <location>
        <begin position="154"/>
        <end position="345"/>
    </location>
</feature>
<dbReference type="Gene3D" id="3.30.1950.10">
    <property type="entry name" value="wza like domain"/>
    <property type="match status" value="1"/>
</dbReference>
<dbReference type="eggNOG" id="COG1596">
    <property type="taxonomic scope" value="Bacteria"/>
</dbReference>
<organism evidence="5 6">
    <name type="scientific">Rhodobacter ferrooxidans</name>
    <dbReference type="NCBI Taxonomy" id="371731"/>
    <lineage>
        <taxon>Bacteria</taxon>
        <taxon>Pseudomonadati</taxon>
        <taxon>Pseudomonadota</taxon>
        <taxon>Alphaproteobacteria</taxon>
        <taxon>Rhodobacterales</taxon>
        <taxon>Rhodobacter group</taxon>
        <taxon>Rhodobacter</taxon>
    </lineage>
</organism>
<accession>C8S4B1</accession>
<dbReference type="Pfam" id="PF25994">
    <property type="entry name" value="HH_AprE"/>
    <property type="match status" value="1"/>
</dbReference>
<dbReference type="AlphaFoldDB" id="C8S4B1"/>
<dbReference type="STRING" id="371731.Rsw2DRAFT_2889"/>